<proteinExistence type="predicted"/>
<dbReference type="Pfam" id="PF03048">
    <property type="entry name" value="Herpes_UL92"/>
    <property type="match status" value="1"/>
</dbReference>
<protein>
    <submittedName>
        <fullName evidence="1">UL92 family protein</fullName>
    </submittedName>
</protein>
<keyword evidence="2" id="KW-1185">Reference proteome</keyword>
<dbReference type="EMBL" id="FRBY01000002">
    <property type="protein sequence ID" value="SHL78407.1"/>
    <property type="molecule type" value="Genomic_DNA"/>
</dbReference>
<dbReference type="InterPro" id="IPR004289">
    <property type="entry name" value="Herpes_UL92"/>
</dbReference>
<accession>A0A1M7DGA2</accession>
<sequence>MEKPEIQRLKKSLQYLESKQRELKKQQDTDTRSIESIIKYLKKDMIQQFNLTDYDSLIKQEIKDTDVFITHVKYIIETTFSNSI</sequence>
<dbReference type="RefSeq" id="WP_072970984.1">
    <property type="nucleotide sequence ID" value="NZ_FRBY01000002.1"/>
</dbReference>
<gene>
    <name evidence="1" type="ORF">SAMN05444366_1543</name>
</gene>
<name>A0A1M7DGA2_9FLAO</name>
<organism evidence="1 2">
    <name type="scientific">Flavobacterium saccharophilum</name>
    <dbReference type="NCBI Taxonomy" id="29534"/>
    <lineage>
        <taxon>Bacteria</taxon>
        <taxon>Pseudomonadati</taxon>
        <taxon>Bacteroidota</taxon>
        <taxon>Flavobacteriia</taxon>
        <taxon>Flavobacteriales</taxon>
        <taxon>Flavobacteriaceae</taxon>
        <taxon>Flavobacterium</taxon>
    </lineage>
</organism>
<dbReference type="Proteomes" id="UP000184121">
    <property type="component" value="Unassembled WGS sequence"/>
</dbReference>
<evidence type="ECO:0000313" key="1">
    <source>
        <dbReference type="EMBL" id="SHL78407.1"/>
    </source>
</evidence>
<evidence type="ECO:0000313" key="2">
    <source>
        <dbReference type="Proteomes" id="UP000184121"/>
    </source>
</evidence>
<dbReference type="AlphaFoldDB" id="A0A1M7DGA2"/>
<dbReference type="OrthoDB" id="1374133at2"/>
<reference evidence="2" key="1">
    <citation type="submission" date="2016-11" db="EMBL/GenBank/DDBJ databases">
        <authorList>
            <person name="Varghese N."/>
            <person name="Submissions S."/>
        </authorList>
    </citation>
    <scope>NUCLEOTIDE SEQUENCE [LARGE SCALE GENOMIC DNA]</scope>
    <source>
        <strain evidence="2">DSM 1811</strain>
    </source>
</reference>